<sequence>MLFYIRVSVQQKELSTEELWALWEKEIAVGSKALQAGKIVSAYKVAGSKEVILIYDADSHDELDRVFTAQLPLADYITVEEMTPVRPYLNFGEDVTKRWKK</sequence>
<accession>A0A1T4Y7P9</accession>
<protein>
    <submittedName>
        <fullName evidence="2">Muconolactone delta-isomerase</fullName>
    </submittedName>
</protein>
<dbReference type="Proteomes" id="UP000190042">
    <property type="component" value="Unassembled WGS sequence"/>
</dbReference>
<dbReference type="InterPro" id="IPR011008">
    <property type="entry name" value="Dimeric_a/b-barrel"/>
</dbReference>
<dbReference type="Gene3D" id="3.30.70.1060">
    <property type="entry name" value="Dimeric alpha+beta barrel"/>
    <property type="match status" value="1"/>
</dbReference>
<dbReference type="InterPro" id="IPR026029">
    <property type="entry name" value="MLI_dom"/>
</dbReference>
<feature type="domain" description="Muconolactone isomerase" evidence="1">
    <location>
        <begin position="1"/>
        <end position="88"/>
    </location>
</feature>
<dbReference type="EMBL" id="FUYJ01000003">
    <property type="protein sequence ID" value="SKA97864.1"/>
    <property type="molecule type" value="Genomic_DNA"/>
</dbReference>
<dbReference type="GO" id="GO:0016853">
    <property type="term" value="F:isomerase activity"/>
    <property type="evidence" value="ECO:0007669"/>
    <property type="project" value="UniProtKB-KW"/>
</dbReference>
<dbReference type="AlphaFoldDB" id="A0A1T4Y7P9"/>
<dbReference type="SUPFAM" id="SSF54909">
    <property type="entry name" value="Dimeric alpha+beta barrel"/>
    <property type="match status" value="1"/>
</dbReference>
<dbReference type="Pfam" id="PF02426">
    <property type="entry name" value="MIase"/>
    <property type="match status" value="1"/>
</dbReference>
<keyword evidence="3" id="KW-1185">Reference proteome</keyword>
<evidence type="ECO:0000313" key="2">
    <source>
        <dbReference type="EMBL" id="SKA97864.1"/>
    </source>
</evidence>
<keyword evidence="2" id="KW-0413">Isomerase</keyword>
<evidence type="ECO:0000259" key="1">
    <source>
        <dbReference type="Pfam" id="PF02426"/>
    </source>
</evidence>
<name>A0A1T4Y7P9_9BACL</name>
<gene>
    <name evidence="2" type="ORF">SAMN04244570_1957</name>
</gene>
<evidence type="ECO:0000313" key="3">
    <source>
        <dbReference type="Proteomes" id="UP000190042"/>
    </source>
</evidence>
<reference evidence="3" key="1">
    <citation type="submission" date="2017-02" db="EMBL/GenBank/DDBJ databases">
        <authorList>
            <person name="Varghese N."/>
            <person name="Submissions S."/>
        </authorList>
    </citation>
    <scope>NUCLEOTIDE SEQUENCE [LARGE SCALE GENOMIC DNA]</scope>
    <source>
        <strain evidence="3">DSM 23966</strain>
    </source>
</reference>
<organism evidence="2 3">
    <name type="scientific">Sporosarcina newyorkensis</name>
    <dbReference type="NCBI Taxonomy" id="759851"/>
    <lineage>
        <taxon>Bacteria</taxon>
        <taxon>Bacillati</taxon>
        <taxon>Bacillota</taxon>
        <taxon>Bacilli</taxon>
        <taxon>Bacillales</taxon>
        <taxon>Caryophanaceae</taxon>
        <taxon>Sporosarcina</taxon>
    </lineage>
</organism>
<proteinExistence type="predicted"/>